<reference evidence="2 3" key="1">
    <citation type="submission" date="2020-08" db="EMBL/GenBank/DDBJ databases">
        <title>Genomic Encyclopedia of Type Strains, Phase III (KMG-III): the genomes of soil and plant-associated and newly described type strains.</title>
        <authorList>
            <person name="Whitman W."/>
        </authorList>
    </citation>
    <scope>NUCLEOTIDE SEQUENCE [LARGE SCALE GENOMIC DNA]</scope>
    <source>
        <strain evidence="2 3">CECT 8356</strain>
    </source>
</reference>
<gene>
    <name evidence="2" type="ORF">FHS07_001106</name>
</gene>
<accession>A0A7W5GFP1</accession>
<dbReference type="EMBL" id="JACHXY010000001">
    <property type="protein sequence ID" value="MBB3157422.1"/>
    <property type="molecule type" value="Genomic_DNA"/>
</dbReference>
<evidence type="ECO:0000313" key="2">
    <source>
        <dbReference type="EMBL" id="MBB3157422.1"/>
    </source>
</evidence>
<keyword evidence="1" id="KW-0472">Membrane</keyword>
<keyword evidence="1" id="KW-0812">Transmembrane</keyword>
<name>A0A7W5GFP1_9MICO</name>
<dbReference type="RefSeq" id="WP_183418838.1">
    <property type="nucleotide sequence ID" value="NZ_JACHXY010000001.1"/>
</dbReference>
<keyword evidence="1" id="KW-1133">Transmembrane helix</keyword>
<comment type="caution">
    <text evidence="2">The sequence shown here is derived from an EMBL/GenBank/DDBJ whole genome shotgun (WGS) entry which is preliminary data.</text>
</comment>
<proteinExistence type="predicted"/>
<protein>
    <submittedName>
        <fullName evidence="2">LPXTG-motif cell wall-anchored protein</fullName>
    </submittedName>
</protein>
<dbReference type="AlphaFoldDB" id="A0A7W5GFP1"/>
<organism evidence="2 3">
    <name type="scientific">Microbacterium proteolyticum</name>
    <dbReference type="NCBI Taxonomy" id="1572644"/>
    <lineage>
        <taxon>Bacteria</taxon>
        <taxon>Bacillati</taxon>
        <taxon>Actinomycetota</taxon>
        <taxon>Actinomycetes</taxon>
        <taxon>Micrococcales</taxon>
        <taxon>Microbacteriaceae</taxon>
        <taxon>Microbacterium</taxon>
    </lineage>
</organism>
<dbReference type="NCBIfam" id="TIGR01167">
    <property type="entry name" value="LPXTG_anchor"/>
    <property type="match status" value="1"/>
</dbReference>
<evidence type="ECO:0000256" key="1">
    <source>
        <dbReference type="SAM" id="Phobius"/>
    </source>
</evidence>
<sequence length="80" mass="8294">MTLAMTALQRDDAVYVDVDITPLPTVLPSAPAGVATPPSGVPDHGWLAATGFEPAWLMAAGAVVVVAVGVALLHRHRRRA</sequence>
<dbReference type="Proteomes" id="UP000543579">
    <property type="component" value="Unassembled WGS sequence"/>
</dbReference>
<evidence type="ECO:0000313" key="3">
    <source>
        <dbReference type="Proteomes" id="UP000543579"/>
    </source>
</evidence>
<feature type="transmembrane region" description="Helical" evidence="1">
    <location>
        <begin position="55"/>
        <end position="73"/>
    </location>
</feature>